<evidence type="ECO:0000313" key="5">
    <source>
        <dbReference type="EMBL" id="AJK48883.1"/>
    </source>
</evidence>
<dbReference type="SUPFAM" id="SSF46689">
    <property type="entry name" value="Homeodomain-like"/>
    <property type="match status" value="1"/>
</dbReference>
<dbReference type="Proteomes" id="UP000031838">
    <property type="component" value="Chromosome 2"/>
</dbReference>
<reference evidence="6" key="1">
    <citation type="submission" date="2011-03" db="EMBL/GenBank/DDBJ databases">
        <authorList>
            <person name="Voget S."/>
            <person name="Streit W.R."/>
            <person name="Jaeger K.E."/>
            <person name="Daniel R."/>
        </authorList>
    </citation>
    <scope>NUCLEOTIDE SEQUENCE [LARGE SCALE GENOMIC DNA]</scope>
    <source>
        <strain evidence="6">PG1</strain>
    </source>
</reference>
<evidence type="ECO:0000256" key="2">
    <source>
        <dbReference type="ARBA" id="ARBA00023125"/>
    </source>
</evidence>
<evidence type="ECO:0000256" key="1">
    <source>
        <dbReference type="ARBA" id="ARBA00023015"/>
    </source>
</evidence>
<dbReference type="GO" id="GO:0000976">
    <property type="term" value="F:transcription cis-regulatory region binding"/>
    <property type="evidence" value="ECO:0007669"/>
    <property type="project" value="TreeGrafter"/>
</dbReference>
<evidence type="ECO:0000313" key="6">
    <source>
        <dbReference type="Proteomes" id="UP000031838"/>
    </source>
</evidence>
<keyword evidence="6" id="KW-1185">Reference proteome</keyword>
<name>A0A0B6RZT9_BURPL</name>
<keyword evidence="2" id="KW-0238">DNA-binding</keyword>
<accession>A0A0B6RZT9</accession>
<dbReference type="KEGG" id="bgp:BGL_2c07990"/>
<dbReference type="InterPro" id="IPR018060">
    <property type="entry name" value="HTH_AraC"/>
</dbReference>
<proteinExistence type="predicted"/>
<dbReference type="GO" id="GO:0005829">
    <property type="term" value="C:cytosol"/>
    <property type="evidence" value="ECO:0007669"/>
    <property type="project" value="TreeGrafter"/>
</dbReference>
<dbReference type="PANTHER" id="PTHR47894:SF1">
    <property type="entry name" value="HTH-TYPE TRANSCRIPTIONAL REGULATOR VQSM"/>
    <property type="match status" value="1"/>
</dbReference>
<dbReference type="EMBL" id="CP002581">
    <property type="protein sequence ID" value="AJK48883.1"/>
    <property type="molecule type" value="Genomic_DNA"/>
</dbReference>
<dbReference type="PANTHER" id="PTHR47894">
    <property type="entry name" value="HTH-TYPE TRANSCRIPTIONAL REGULATOR GADX"/>
    <property type="match status" value="1"/>
</dbReference>
<protein>
    <submittedName>
        <fullName evidence="5">Transcriptional regulator AraC family</fullName>
    </submittedName>
</protein>
<dbReference type="HOGENOM" id="CLU_047522_0_0_4"/>
<dbReference type="GO" id="GO:0003700">
    <property type="term" value="F:DNA-binding transcription factor activity"/>
    <property type="evidence" value="ECO:0007669"/>
    <property type="project" value="InterPro"/>
</dbReference>
<reference evidence="5 6" key="2">
    <citation type="journal article" date="2016" name="Appl. Microbiol. Biotechnol.">
        <title>Mutations improving production and secretion of extracellular lipase by Burkholderia glumae PG1.</title>
        <authorList>
            <person name="Knapp A."/>
            <person name="Voget S."/>
            <person name="Gao R."/>
            <person name="Zaburannyi N."/>
            <person name="Krysciak D."/>
            <person name="Breuer M."/>
            <person name="Hauer B."/>
            <person name="Streit W.R."/>
            <person name="Muller R."/>
            <person name="Daniel R."/>
            <person name="Jaeger K.E."/>
        </authorList>
    </citation>
    <scope>NUCLEOTIDE SEQUENCE [LARGE SCALE GENOMIC DNA]</scope>
    <source>
        <strain evidence="5 6">PG1</strain>
    </source>
</reference>
<keyword evidence="3" id="KW-0804">Transcription</keyword>
<keyword evidence="1" id="KW-0805">Transcription regulation</keyword>
<dbReference type="RefSeq" id="WP_193394604.1">
    <property type="nucleotide sequence ID" value="NZ_CP002581.1"/>
</dbReference>
<dbReference type="InterPro" id="IPR009057">
    <property type="entry name" value="Homeodomain-like_sf"/>
</dbReference>
<dbReference type="Gene3D" id="1.10.10.60">
    <property type="entry name" value="Homeodomain-like"/>
    <property type="match status" value="1"/>
</dbReference>
<evidence type="ECO:0000259" key="4">
    <source>
        <dbReference type="PROSITE" id="PS01124"/>
    </source>
</evidence>
<feature type="domain" description="HTH araC/xylS-type" evidence="4">
    <location>
        <begin position="265"/>
        <end position="363"/>
    </location>
</feature>
<dbReference type="SMART" id="SM00342">
    <property type="entry name" value="HTH_ARAC"/>
    <property type="match status" value="1"/>
</dbReference>
<sequence>MLAALNYNDRFCHTALASAIAHRHAEPRMKATDKGTVSARLVETSLALAHRRGADRDRLLAQAGIAAAGLAAPDAHVSARQYGALWNAIARTLDDEFFGQDSHPMRSGTFVAMSQAALGSRTGLGALARAIGVMRGVLDDLHAELDADATRVRLRFVHRDTAAAPPAFTYATYFILVYGLTCWLTGRRIPVLSACLRSAAPEVPRDYRQIFCDDLRFGEAHSHVDFDPAFATLPVVQTPASLKTFLRNAPGNFIVKYRNPDSLASRVRAMLRALPPGDWPDAAELAARLHVAEATLRRKLRHEGASYQDIKDALRYEIACEALADPALTVADVATAAGFAEPSAFYRAFRGWSGLSPAAWRERETAAGRG</sequence>
<dbReference type="AlphaFoldDB" id="A0A0B6RZT9"/>
<dbReference type="InterPro" id="IPR032687">
    <property type="entry name" value="AraC-type_N"/>
</dbReference>
<dbReference type="Pfam" id="PF12625">
    <property type="entry name" value="Arabinose_bd"/>
    <property type="match status" value="1"/>
</dbReference>
<evidence type="ECO:0000256" key="3">
    <source>
        <dbReference type="ARBA" id="ARBA00023163"/>
    </source>
</evidence>
<organism evidence="5 6">
    <name type="scientific">Burkholderia plantarii</name>
    <dbReference type="NCBI Taxonomy" id="41899"/>
    <lineage>
        <taxon>Bacteria</taxon>
        <taxon>Pseudomonadati</taxon>
        <taxon>Pseudomonadota</taxon>
        <taxon>Betaproteobacteria</taxon>
        <taxon>Burkholderiales</taxon>
        <taxon>Burkholderiaceae</taxon>
        <taxon>Burkholderia</taxon>
    </lineage>
</organism>
<dbReference type="Pfam" id="PF12833">
    <property type="entry name" value="HTH_18"/>
    <property type="match status" value="1"/>
</dbReference>
<dbReference type="PROSITE" id="PS01124">
    <property type="entry name" value="HTH_ARAC_FAMILY_2"/>
    <property type="match status" value="1"/>
</dbReference>
<gene>
    <name evidence="5" type="ORF">BGL_2c07990</name>
</gene>